<feature type="transmembrane region" description="Helical" evidence="1">
    <location>
        <begin position="142"/>
        <end position="163"/>
    </location>
</feature>
<dbReference type="InterPro" id="IPR013083">
    <property type="entry name" value="Znf_RING/FYVE/PHD"/>
</dbReference>
<keyword evidence="3" id="KW-1185">Reference proteome</keyword>
<dbReference type="Proteomes" id="UP000193944">
    <property type="component" value="Unassembled WGS sequence"/>
</dbReference>
<keyword evidence="1" id="KW-0472">Membrane</keyword>
<name>A0A1Y1X0I9_9FUNG</name>
<dbReference type="OrthoDB" id="66726at2759"/>
<evidence type="ECO:0000256" key="1">
    <source>
        <dbReference type="SAM" id="Phobius"/>
    </source>
</evidence>
<accession>A0A1Y1X0I9</accession>
<dbReference type="GO" id="GO:0016567">
    <property type="term" value="P:protein ubiquitination"/>
    <property type="evidence" value="ECO:0007669"/>
    <property type="project" value="TreeGrafter"/>
</dbReference>
<dbReference type="PANTHER" id="PTHR22696">
    <property type="entry name" value="E3 UBIQUITIN-PROTEIN LIGASE RNF26"/>
    <property type="match status" value="1"/>
</dbReference>
<feature type="transmembrane region" description="Helical" evidence="1">
    <location>
        <begin position="175"/>
        <end position="196"/>
    </location>
</feature>
<organism evidence="2 3">
    <name type="scientific">Anaeromyces robustus</name>
    <dbReference type="NCBI Taxonomy" id="1754192"/>
    <lineage>
        <taxon>Eukaryota</taxon>
        <taxon>Fungi</taxon>
        <taxon>Fungi incertae sedis</taxon>
        <taxon>Chytridiomycota</taxon>
        <taxon>Chytridiomycota incertae sedis</taxon>
        <taxon>Neocallimastigomycetes</taxon>
        <taxon>Neocallimastigales</taxon>
        <taxon>Neocallimastigaceae</taxon>
        <taxon>Anaeromyces</taxon>
    </lineage>
</organism>
<evidence type="ECO:0000313" key="3">
    <source>
        <dbReference type="Proteomes" id="UP000193944"/>
    </source>
</evidence>
<evidence type="ECO:0008006" key="4">
    <source>
        <dbReference type="Google" id="ProtNLM"/>
    </source>
</evidence>
<reference evidence="2 3" key="1">
    <citation type="submission" date="2016-08" db="EMBL/GenBank/DDBJ databases">
        <title>A Parts List for Fungal Cellulosomes Revealed by Comparative Genomics.</title>
        <authorList>
            <consortium name="DOE Joint Genome Institute"/>
            <person name="Haitjema C.H."/>
            <person name="Gilmore S.P."/>
            <person name="Henske J.K."/>
            <person name="Solomon K.V."/>
            <person name="De Groot R."/>
            <person name="Kuo A."/>
            <person name="Mondo S.J."/>
            <person name="Salamov A.A."/>
            <person name="Labutti K."/>
            <person name="Zhao Z."/>
            <person name="Chiniquy J."/>
            <person name="Barry K."/>
            <person name="Brewer H.M."/>
            <person name="Purvine S.O."/>
            <person name="Wright A.T."/>
            <person name="Boxma B."/>
            <person name="Van Alen T."/>
            <person name="Hackstein J.H."/>
            <person name="Baker S.E."/>
            <person name="Grigoriev I.V."/>
            <person name="O'Malley M.A."/>
        </authorList>
    </citation>
    <scope>NUCLEOTIDE SEQUENCE [LARGE SCALE GENOMIC DNA]</scope>
    <source>
        <strain evidence="2 3">S4</strain>
    </source>
</reference>
<dbReference type="PANTHER" id="PTHR22696:SF1">
    <property type="entry name" value="E3 UBIQUITIN-PROTEIN LIGASE RNF26"/>
    <property type="match status" value="1"/>
</dbReference>
<keyword evidence="1" id="KW-0812">Transmembrane</keyword>
<comment type="caution">
    <text evidence="2">The sequence shown here is derived from an EMBL/GenBank/DDBJ whole genome shotgun (WGS) entry which is preliminary data.</text>
</comment>
<keyword evidence="1" id="KW-1133">Transmembrane helix</keyword>
<proteinExistence type="predicted"/>
<evidence type="ECO:0000313" key="2">
    <source>
        <dbReference type="EMBL" id="ORX78844.1"/>
    </source>
</evidence>
<gene>
    <name evidence="2" type="ORF">BCR32DRAFT_269850</name>
</gene>
<feature type="transmembrane region" description="Helical" evidence="1">
    <location>
        <begin position="117"/>
        <end position="136"/>
    </location>
</feature>
<dbReference type="STRING" id="1754192.A0A1Y1X0I9"/>
<sequence>MDLPILITFAYITQNLYLNLIEEDDPFFTNFINFLNLKKYINKLPSSILDIVYNNKYLKLNLNPDSLFPIYYMLSCCNTIKSLLFTWYQEGNAKNAAYEMDIETSLLLYYNRSKPTLIIFFIRAFFTFIISIIKDFELEKYSLFFISLIYRSTDYYYFIYYILSDGKGYPKILQFWRLMEFVLIFSILVFFLFQFLKYCINENLSEFKHIMSLRFREYSLKDNCHDVLFKLAEQTLQNEGSNGFNFHSNHSDIVSLPTSYYCYNYYKNKKLANNIKFSNKSSFSLLNKNNNINNSNNEYSNINNYNTNVIQQRIENSNFKYQNWVNPNYHKYRNLYNLKTYNTYENDDKIPKLNKINTYNIPNSKTISNKFSDILKLHYLTSFINHHILRNNNNYNDEICEKLNNKKKENWPKKNWKSNISIENNRNHIHHHDYTINNNKSSSLLTRKSPSKMFSYKNNPEMNEYKKFLYDTYDESQDEDLVEDPLYTDVEICSDDDNDIDDDDNEEKYSSSTINSMIKKSPKDSLYHELYDIMQDDDILNELKNQNIIVETNEVNQQNSCRSSMIFDDDEDNQNKGMITRLKYHKLLNTDAFMTASESLSNQTSPSSEKDNVYYNYKLPLRDASISYNISKKEKSQESLLSSSSNSSTKDIELSKKDPYEFYRRTCVVCFDAQREIILWPCGCLCLCDDCREIMTFRCYKRCPCCQQEVHSYSKINLPLN</sequence>
<dbReference type="AlphaFoldDB" id="A0A1Y1X0I9"/>
<dbReference type="GO" id="GO:0061630">
    <property type="term" value="F:ubiquitin protein ligase activity"/>
    <property type="evidence" value="ECO:0007669"/>
    <property type="project" value="TreeGrafter"/>
</dbReference>
<protein>
    <recommendedName>
        <fullName evidence="4">RING-type domain-containing protein</fullName>
    </recommendedName>
</protein>
<dbReference type="GO" id="GO:0006511">
    <property type="term" value="P:ubiquitin-dependent protein catabolic process"/>
    <property type="evidence" value="ECO:0007669"/>
    <property type="project" value="TreeGrafter"/>
</dbReference>
<dbReference type="Gene3D" id="3.30.40.10">
    <property type="entry name" value="Zinc/RING finger domain, C3HC4 (zinc finger)"/>
    <property type="match status" value="1"/>
</dbReference>
<dbReference type="EMBL" id="MCFG01000196">
    <property type="protein sequence ID" value="ORX78844.1"/>
    <property type="molecule type" value="Genomic_DNA"/>
</dbReference>
<reference evidence="2 3" key="2">
    <citation type="submission" date="2016-08" db="EMBL/GenBank/DDBJ databases">
        <title>Pervasive Adenine N6-methylation of Active Genes in Fungi.</title>
        <authorList>
            <consortium name="DOE Joint Genome Institute"/>
            <person name="Mondo S.J."/>
            <person name="Dannebaum R.O."/>
            <person name="Kuo R.C."/>
            <person name="Labutti K."/>
            <person name="Haridas S."/>
            <person name="Kuo A."/>
            <person name="Salamov A."/>
            <person name="Ahrendt S.R."/>
            <person name="Lipzen A."/>
            <person name="Sullivan W."/>
            <person name="Andreopoulos W.B."/>
            <person name="Clum A."/>
            <person name="Lindquist E."/>
            <person name="Daum C."/>
            <person name="Ramamoorthy G.K."/>
            <person name="Gryganskyi A."/>
            <person name="Culley D."/>
            <person name="Magnuson J.K."/>
            <person name="James T.Y."/>
            <person name="O'Malley M.A."/>
            <person name="Stajich J.E."/>
            <person name="Spatafora J.W."/>
            <person name="Visel A."/>
            <person name="Grigoriev I.V."/>
        </authorList>
    </citation>
    <scope>NUCLEOTIDE SEQUENCE [LARGE SCALE GENOMIC DNA]</scope>
    <source>
        <strain evidence="2 3">S4</strain>
    </source>
</reference>
<dbReference type="Pfam" id="PF13920">
    <property type="entry name" value="zf-C3HC4_3"/>
    <property type="match status" value="1"/>
</dbReference>